<dbReference type="AlphaFoldDB" id="A0A5E4QNH2"/>
<feature type="compositionally biased region" description="Low complexity" evidence="1">
    <location>
        <begin position="293"/>
        <end position="302"/>
    </location>
</feature>
<evidence type="ECO:0000313" key="3">
    <source>
        <dbReference type="Proteomes" id="UP000324832"/>
    </source>
</evidence>
<dbReference type="Proteomes" id="UP000324832">
    <property type="component" value="Unassembled WGS sequence"/>
</dbReference>
<organism evidence="2 3">
    <name type="scientific">Leptidea sinapis</name>
    <dbReference type="NCBI Taxonomy" id="189913"/>
    <lineage>
        <taxon>Eukaryota</taxon>
        <taxon>Metazoa</taxon>
        <taxon>Ecdysozoa</taxon>
        <taxon>Arthropoda</taxon>
        <taxon>Hexapoda</taxon>
        <taxon>Insecta</taxon>
        <taxon>Pterygota</taxon>
        <taxon>Neoptera</taxon>
        <taxon>Endopterygota</taxon>
        <taxon>Lepidoptera</taxon>
        <taxon>Glossata</taxon>
        <taxon>Ditrysia</taxon>
        <taxon>Papilionoidea</taxon>
        <taxon>Pieridae</taxon>
        <taxon>Dismorphiinae</taxon>
        <taxon>Leptidea</taxon>
    </lineage>
</organism>
<proteinExistence type="predicted"/>
<reference evidence="2 3" key="1">
    <citation type="submission" date="2017-07" db="EMBL/GenBank/DDBJ databases">
        <authorList>
            <person name="Talla V."/>
            <person name="Backstrom N."/>
        </authorList>
    </citation>
    <scope>NUCLEOTIDE SEQUENCE [LARGE SCALE GENOMIC DNA]</scope>
</reference>
<sequence>MPKMPTQDDPCEEGEMNFAFSTVGGSGTHYVTTSGQMPKLQQNTSNCTQLPQVVGMVGGVNMGDGVQYIRTLDGTTTLQATPQFITVPIQLPGTKPGDPQPTVQIQVLSPNLALQQQQHKYQMQIPIQGFQQGGAVLTVAYSPESNEASNGIQLLGNTLPEGLQVVTAMPSDTLQLMQQDNKEQIQQNLQHQVFITPNNQIIISNTEEGKSLINNNTTPRVRRTVTGCRGNWSTSHHISKHKRCRFRCNSFSVSTRPTAISQRTIWCRLRSARSLSTMTRRMSEEEKEENVQEEAGGASAAEARQRGDLDVDGRRAHLLLPAVHQRVHRQGAAGAAPGLAQDREALHLRHLRRWVEAEGAPGAAQAGPQSGAALRVHGVWQRVQAAGAPQPARGHPLGRQEGDVSTARTTSGNTRGHMKASVPRKEPTVRLSRSRRVRICKCRFISTSRNT</sequence>
<dbReference type="EMBL" id="FZQP02004000">
    <property type="protein sequence ID" value="VVC99228.1"/>
    <property type="molecule type" value="Genomic_DNA"/>
</dbReference>
<accession>A0A5E4QNH2</accession>
<evidence type="ECO:0000313" key="2">
    <source>
        <dbReference type="EMBL" id="VVC99228.1"/>
    </source>
</evidence>
<name>A0A5E4QNH2_9NEOP</name>
<protein>
    <submittedName>
        <fullName evidence="2">Uncharacterized protein</fullName>
    </submittedName>
</protein>
<keyword evidence="3" id="KW-1185">Reference proteome</keyword>
<gene>
    <name evidence="2" type="ORF">LSINAPIS_LOCUS10143</name>
</gene>
<feature type="region of interest" description="Disordered" evidence="1">
    <location>
        <begin position="278"/>
        <end position="306"/>
    </location>
</feature>
<feature type="region of interest" description="Disordered" evidence="1">
    <location>
        <begin position="386"/>
        <end position="432"/>
    </location>
</feature>
<evidence type="ECO:0000256" key="1">
    <source>
        <dbReference type="SAM" id="MobiDB-lite"/>
    </source>
</evidence>